<dbReference type="EMBL" id="QGLC01000025">
    <property type="protein sequence ID" value="RAL68849.1"/>
    <property type="molecule type" value="Genomic_DNA"/>
</dbReference>
<evidence type="ECO:0000313" key="3">
    <source>
        <dbReference type="Proteomes" id="UP000248786"/>
    </source>
</evidence>
<protein>
    <submittedName>
        <fullName evidence="1">Uncharacterized protein</fullName>
    </submittedName>
</protein>
<evidence type="ECO:0000313" key="1">
    <source>
        <dbReference type="EMBL" id="RAL68849.1"/>
    </source>
</evidence>
<dbReference type="AlphaFoldDB" id="A0A328EMU2"/>
<organism evidence="1 4">
    <name type="scientific">Dehalococcoides mccartyi</name>
    <dbReference type="NCBI Taxonomy" id="61435"/>
    <lineage>
        <taxon>Bacteria</taxon>
        <taxon>Bacillati</taxon>
        <taxon>Chloroflexota</taxon>
        <taxon>Dehalococcoidia</taxon>
        <taxon>Dehalococcoidales</taxon>
        <taxon>Dehalococcoidaceae</taxon>
        <taxon>Dehalococcoides</taxon>
    </lineage>
</organism>
<name>A0A328EMU2_9CHLR</name>
<dbReference type="Proteomes" id="UP000248786">
    <property type="component" value="Unassembled WGS sequence"/>
</dbReference>
<reference evidence="3 4" key="1">
    <citation type="submission" date="2018-05" db="EMBL/GenBank/DDBJ databases">
        <title>Draft genome sequences of Dehalococcoides mccartyi strains RC and KS.</title>
        <authorList>
            <person name="Higgins S.A."/>
            <person name="Padilla-Crespo E."/>
            <person name="Loeffler F.E."/>
        </authorList>
    </citation>
    <scope>NUCLEOTIDE SEQUENCE [LARGE SCALE GENOMIC DNA]</scope>
    <source>
        <strain evidence="2 3">KS</strain>
        <strain evidence="1 4">RC</strain>
    </source>
</reference>
<proteinExistence type="predicted"/>
<gene>
    <name evidence="2" type="ORF">C1G86_1586</name>
    <name evidence="1" type="ORF">C1G87_1619</name>
</gene>
<evidence type="ECO:0000313" key="2">
    <source>
        <dbReference type="EMBL" id="RAL70059.1"/>
    </source>
</evidence>
<dbReference type="EMBL" id="QGLD01000018">
    <property type="protein sequence ID" value="RAL70059.1"/>
    <property type="molecule type" value="Genomic_DNA"/>
</dbReference>
<evidence type="ECO:0000313" key="4">
    <source>
        <dbReference type="Proteomes" id="UP000249146"/>
    </source>
</evidence>
<accession>A0A328EMU2</accession>
<sequence length="155" mass="16518">MSLLRRNRLSEFDSLVRLAKATITLVASPTLGYETFEMERGPQGEGGSGGHYMVPHGYVLCITEMLIDTTSESPEVVIGYGDNPVENGAVAPENAFGLTPPMKVALNGAGTAFPEFIPLNIKVPEGVYPYAYEVSGESDPAPVILHGILLPGLLQ</sequence>
<dbReference type="Proteomes" id="UP000249146">
    <property type="component" value="Unassembled WGS sequence"/>
</dbReference>
<comment type="caution">
    <text evidence="1">The sequence shown here is derived from an EMBL/GenBank/DDBJ whole genome shotgun (WGS) entry which is preliminary data.</text>
</comment>